<dbReference type="RefSeq" id="WP_065238892.1">
    <property type="nucleotide sequence ID" value="NZ_JTJM01000010.1"/>
</dbReference>
<comment type="caution">
    <text evidence="2">The sequence shown here is derived from an EMBL/GenBank/DDBJ whole genome shotgun (WGS) entry which is preliminary data.</text>
</comment>
<dbReference type="Pfam" id="PF14213">
    <property type="entry name" value="DUF4325"/>
    <property type="match status" value="1"/>
</dbReference>
<sequence>MNNTITVCFPTGHLATRKSAIPYRDQIIKAIDDNSLSIIIDLSQTEGMSTSFADECIGILVKIYGWDIVKEKIRISGGNPSVAKTIATAILDRKNLES</sequence>
<proteinExistence type="predicted"/>
<evidence type="ECO:0000313" key="2">
    <source>
        <dbReference type="EMBL" id="OBW93326.1"/>
    </source>
</evidence>
<name>A0A1A7NV01_9PAST</name>
<dbReference type="EMBL" id="JTJM01000010">
    <property type="protein sequence ID" value="OBW93326.1"/>
    <property type="molecule type" value="Genomic_DNA"/>
</dbReference>
<feature type="domain" description="DUF4325" evidence="1">
    <location>
        <begin position="24"/>
        <end position="82"/>
    </location>
</feature>
<organism evidence="2 3">
    <name type="scientific">Gallibacterium genomosp. 3</name>
    <dbReference type="NCBI Taxonomy" id="505345"/>
    <lineage>
        <taxon>Bacteria</taxon>
        <taxon>Pseudomonadati</taxon>
        <taxon>Pseudomonadota</taxon>
        <taxon>Gammaproteobacteria</taxon>
        <taxon>Pasteurellales</taxon>
        <taxon>Pasteurellaceae</taxon>
        <taxon>Gallibacterium</taxon>
    </lineage>
</organism>
<protein>
    <recommendedName>
        <fullName evidence="1">DUF4325 domain-containing protein</fullName>
    </recommendedName>
</protein>
<keyword evidence="3" id="KW-1185">Reference proteome</keyword>
<accession>A0A1A7NV01</accession>
<evidence type="ECO:0000259" key="1">
    <source>
        <dbReference type="Pfam" id="PF14213"/>
    </source>
</evidence>
<dbReference type="AlphaFoldDB" id="A0A1A7NV01"/>
<evidence type="ECO:0000313" key="3">
    <source>
        <dbReference type="Proteomes" id="UP000243558"/>
    </source>
</evidence>
<reference evidence="2 3" key="1">
    <citation type="submission" date="2014-11" db="EMBL/GenBank/DDBJ databases">
        <title>Pan-genome of Gallibacterium spp.</title>
        <authorList>
            <person name="Kudirkiene E."/>
            <person name="Bojesen A.M."/>
        </authorList>
    </citation>
    <scope>NUCLEOTIDE SEQUENCE [LARGE SCALE GENOMIC DNA]</scope>
    <source>
        <strain evidence="2 3">F151</strain>
    </source>
</reference>
<gene>
    <name evidence="2" type="ORF">QV01_03010</name>
</gene>
<dbReference type="Proteomes" id="UP000243558">
    <property type="component" value="Unassembled WGS sequence"/>
</dbReference>
<dbReference type="InterPro" id="IPR025474">
    <property type="entry name" value="DUF4325"/>
</dbReference>